<proteinExistence type="predicted"/>
<reference evidence="1 3" key="1">
    <citation type="journal article" date="2019" name="Sci. Rep.">
        <title>Orb-weaving spider Araneus ventricosus genome elucidates the spidroin gene catalogue.</title>
        <authorList>
            <person name="Kono N."/>
            <person name="Nakamura H."/>
            <person name="Ohtoshi R."/>
            <person name="Moran D.A.P."/>
            <person name="Shinohara A."/>
            <person name="Yoshida Y."/>
            <person name="Fujiwara M."/>
            <person name="Mori M."/>
            <person name="Tomita M."/>
            <person name="Arakawa K."/>
        </authorList>
    </citation>
    <scope>NUCLEOTIDE SEQUENCE [LARGE SCALE GENOMIC DNA]</scope>
</reference>
<accession>A0A4Y2U5R6</accession>
<evidence type="ECO:0000313" key="1">
    <source>
        <dbReference type="EMBL" id="GBO07026.1"/>
    </source>
</evidence>
<evidence type="ECO:0000313" key="2">
    <source>
        <dbReference type="EMBL" id="GBO07029.1"/>
    </source>
</evidence>
<dbReference type="AlphaFoldDB" id="A0A4Y2U5R6"/>
<dbReference type="Proteomes" id="UP000499080">
    <property type="component" value="Unassembled WGS sequence"/>
</dbReference>
<evidence type="ECO:0000313" key="3">
    <source>
        <dbReference type="Proteomes" id="UP000499080"/>
    </source>
</evidence>
<comment type="caution">
    <text evidence="1">The sequence shown here is derived from an EMBL/GenBank/DDBJ whole genome shotgun (WGS) entry which is preliminary data.</text>
</comment>
<dbReference type="EMBL" id="BGPR01033179">
    <property type="protein sequence ID" value="GBO07029.1"/>
    <property type="molecule type" value="Genomic_DNA"/>
</dbReference>
<name>A0A4Y2U5R6_ARAVE</name>
<organism evidence="1 3">
    <name type="scientific">Araneus ventricosus</name>
    <name type="common">Orbweaver spider</name>
    <name type="synonym">Epeira ventricosa</name>
    <dbReference type="NCBI Taxonomy" id="182803"/>
    <lineage>
        <taxon>Eukaryota</taxon>
        <taxon>Metazoa</taxon>
        <taxon>Ecdysozoa</taxon>
        <taxon>Arthropoda</taxon>
        <taxon>Chelicerata</taxon>
        <taxon>Arachnida</taxon>
        <taxon>Araneae</taxon>
        <taxon>Araneomorphae</taxon>
        <taxon>Entelegynae</taxon>
        <taxon>Araneoidea</taxon>
        <taxon>Araneidae</taxon>
        <taxon>Araneus</taxon>
    </lineage>
</organism>
<keyword evidence="3" id="KW-1185">Reference proteome</keyword>
<protein>
    <submittedName>
        <fullName evidence="1">Uncharacterized protein</fullName>
    </submittedName>
</protein>
<gene>
    <name evidence="1" type="ORF">AVEN_267040_1</name>
    <name evidence="2" type="ORF">AVEN_73368_1</name>
</gene>
<dbReference type="EMBL" id="BGPR01033176">
    <property type="protein sequence ID" value="GBO07026.1"/>
    <property type="molecule type" value="Genomic_DNA"/>
</dbReference>
<sequence>MGIWWKQSYTQDNVELRFILKYASERHVAQVTGTITLVQISNINRQPFTCNDSNSTFAFRNTNSQQITNNDSNSTFNSAQLTGFPARTADKTPKPLIEGVRTPFIYPCSTSCYVTWKYLAHSSISAPNGDFEKIIAYSGIFDLSPRSPNSSSEWSPSSSPKSGVQAWPLPVISCLPL</sequence>